<evidence type="ECO:0000256" key="5">
    <source>
        <dbReference type="ARBA" id="ARBA00023002"/>
    </source>
</evidence>
<evidence type="ECO:0000313" key="8">
    <source>
        <dbReference type="EMBL" id="KAJ9608496.1"/>
    </source>
</evidence>
<dbReference type="Gene3D" id="3.40.109.10">
    <property type="entry name" value="NADH Oxidase"/>
    <property type="match status" value="1"/>
</dbReference>
<evidence type="ECO:0000256" key="1">
    <source>
        <dbReference type="ARBA" id="ARBA00004123"/>
    </source>
</evidence>
<keyword evidence="4" id="KW-0963">Cytoplasm</keyword>
<evidence type="ECO:0000256" key="6">
    <source>
        <dbReference type="ARBA" id="ARBA00023242"/>
    </source>
</evidence>
<evidence type="ECO:0000256" key="2">
    <source>
        <dbReference type="ARBA" id="ARBA00004496"/>
    </source>
</evidence>
<evidence type="ECO:0000313" key="9">
    <source>
        <dbReference type="Proteomes" id="UP001172673"/>
    </source>
</evidence>
<dbReference type="GO" id="GO:0016491">
    <property type="term" value="F:oxidoreductase activity"/>
    <property type="evidence" value="ECO:0007669"/>
    <property type="project" value="UniProtKB-KW"/>
</dbReference>
<dbReference type="PANTHER" id="PTHR43035:SF1">
    <property type="entry name" value="FATTY ACID REPRESSION MUTANT PROTEIN 2-RELATED"/>
    <property type="match status" value="1"/>
</dbReference>
<keyword evidence="6" id="KW-0539">Nucleus</keyword>
<comment type="caution">
    <text evidence="8">The sequence shown here is derived from an EMBL/GenBank/DDBJ whole genome shotgun (WGS) entry which is preliminary data.</text>
</comment>
<dbReference type="InterPro" id="IPR000415">
    <property type="entry name" value="Nitroreductase-like"/>
</dbReference>
<evidence type="ECO:0000256" key="4">
    <source>
        <dbReference type="ARBA" id="ARBA00022490"/>
    </source>
</evidence>
<dbReference type="GO" id="GO:0005737">
    <property type="term" value="C:cytoplasm"/>
    <property type="evidence" value="ECO:0007669"/>
    <property type="project" value="UniProtKB-SubCell"/>
</dbReference>
<feature type="domain" description="Nitroreductase" evidence="7">
    <location>
        <begin position="14"/>
        <end position="110"/>
    </location>
</feature>
<dbReference type="InterPro" id="IPR033877">
    <property type="entry name" value="Frm2/Hbn1"/>
</dbReference>
<dbReference type="EMBL" id="JAPDRK010000010">
    <property type="protein sequence ID" value="KAJ9608496.1"/>
    <property type="molecule type" value="Genomic_DNA"/>
</dbReference>
<dbReference type="GO" id="GO:0034599">
    <property type="term" value="P:cellular response to oxidative stress"/>
    <property type="evidence" value="ECO:0007669"/>
    <property type="project" value="InterPro"/>
</dbReference>
<sequence length="232" mass="26116">MGSLSKTDTFLEAVKDRRSLYALGAESPIPDSKIEEIVKHAVTWAPSTYNVQSARAVVLFKENHQKFWDIAKKHMANIPLEGGMRAYMDGRLAGWRASYGTVLWFEDQEALDALAQKNPMIGGMLTEWSDHSTGIHQFIGKNPNALISSSLRFVDTILTSTFFTVWTALESEGLGANLQHFNFNPAITAEAKEEFKLPEQWKLKAQLVFGKPQEEAKEKTFEPIEKRVLIKA</sequence>
<protein>
    <submittedName>
        <fullName evidence="8">Type II nitroreductase</fullName>
    </submittedName>
</protein>
<dbReference type="Pfam" id="PF00881">
    <property type="entry name" value="Nitroreductase"/>
    <property type="match status" value="1"/>
</dbReference>
<dbReference type="FunFam" id="3.40.109.10:FF:000001">
    <property type="entry name" value="Nitroreductase family"/>
    <property type="match status" value="1"/>
</dbReference>
<evidence type="ECO:0000259" key="7">
    <source>
        <dbReference type="Pfam" id="PF00881"/>
    </source>
</evidence>
<accession>A0AA38X804</accession>
<dbReference type="InterPro" id="IPR029479">
    <property type="entry name" value="Nitroreductase"/>
</dbReference>
<dbReference type="AlphaFoldDB" id="A0AA38X804"/>
<dbReference type="Proteomes" id="UP001172673">
    <property type="component" value="Unassembled WGS sequence"/>
</dbReference>
<comment type="similarity">
    <text evidence="3">Belongs to the nitroreductase family.</text>
</comment>
<keyword evidence="5" id="KW-0560">Oxidoreductase</keyword>
<dbReference type="SUPFAM" id="SSF55469">
    <property type="entry name" value="FMN-dependent nitroreductase-like"/>
    <property type="match status" value="2"/>
</dbReference>
<gene>
    <name evidence="8" type="primary">FRM2_2</name>
    <name evidence="8" type="ORF">H2200_007484</name>
</gene>
<organism evidence="8 9">
    <name type="scientific">Cladophialophora chaetospira</name>
    <dbReference type="NCBI Taxonomy" id="386627"/>
    <lineage>
        <taxon>Eukaryota</taxon>
        <taxon>Fungi</taxon>
        <taxon>Dikarya</taxon>
        <taxon>Ascomycota</taxon>
        <taxon>Pezizomycotina</taxon>
        <taxon>Eurotiomycetes</taxon>
        <taxon>Chaetothyriomycetidae</taxon>
        <taxon>Chaetothyriales</taxon>
        <taxon>Herpotrichiellaceae</taxon>
        <taxon>Cladophialophora</taxon>
    </lineage>
</organism>
<name>A0AA38X804_9EURO</name>
<comment type="subcellular location">
    <subcellularLocation>
        <location evidence="2">Cytoplasm</location>
    </subcellularLocation>
    <subcellularLocation>
        <location evidence="1">Nucleus</location>
    </subcellularLocation>
</comment>
<reference evidence="8" key="1">
    <citation type="submission" date="2022-10" db="EMBL/GenBank/DDBJ databases">
        <title>Culturing micro-colonial fungi from biological soil crusts in the Mojave desert and describing Neophaeococcomyces mojavensis, and introducing the new genera and species Taxawa tesnikishii.</title>
        <authorList>
            <person name="Kurbessoian T."/>
            <person name="Stajich J.E."/>
        </authorList>
    </citation>
    <scope>NUCLEOTIDE SEQUENCE</scope>
    <source>
        <strain evidence="8">TK_41</strain>
    </source>
</reference>
<dbReference type="CDD" id="cd02140">
    <property type="entry name" value="Frm2-like"/>
    <property type="match status" value="1"/>
</dbReference>
<evidence type="ECO:0000256" key="3">
    <source>
        <dbReference type="ARBA" id="ARBA00007118"/>
    </source>
</evidence>
<keyword evidence="9" id="KW-1185">Reference proteome</keyword>
<dbReference type="PANTHER" id="PTHR43035">
    <property type="entry name" value="FATTY ACID REPRESSION MUTANT PROTEIN 2-RELATED"/>
    <property type="match status" value="1"/>
</dbReference>
<proteinExistence type="inferred from homology"/>
<dbReference type="GO" id="GO:0005634">
    <property type="term" value="C:nucleus"/>
    <property type="evidence" value="ECO:0007669"/>
    <property type="project" value="UniProtKB-SubCell"/>
</dbReference>